<keyword evidence="4 5" id="KW-0472">Membrane</keyword>
<evidence type="ECO:0000256" key="1">
    <source>
        <dbReference type="ARBA" id="ARBA00004651"/>
    </source>
</evidence>
<dbReference type="Pfam" id="PF07690">
    <property type="entry name" value="MFS_1"/>
    <property type="match status" value="1"/>
</dbReference>
<feature type="transmembrane region" description="Helical" evidence="5">
    <location>
        <begin position="335"/>
        <end position="355"/>
    </location>
</feature>
<dbReference type="EMBL" id="JBHUKS010000033">
    <property type="protein sequence ID" value="MFD2473446.1"/>
    <property type="molecule type" value="Genomic_DNA"/>
</dbReference>
<keyword evidence="8" id="KW-1185">Reference proteome</keyword>
<dbReference type="PANTHER" id="PTHR23508">
    <property type="entry name" value="CARBOXYLIC ACID TRANSPORTER PROTEIN HOMOLOG"/>
    <property type="match status" value="1"/>
</dbReference>
<dbReference type="InterPro" id="IPR036259">
    <property type="entry name" value="MFS_trans_sf"/>
</dbReference>
<dbReference type="PROSITE" id="PS00217">
    <property type="entry name" value="SUGAR_TRANSPORT_2"/>
    <property type="match status" value="1"/>
</dbReference>
<feature type="transmembrane region" description="Helical" evidence="5">
    <location>
        <begin position="45"/>
        <end position="67"/>
    </location>
</feature>
<evidence type="ECO:0000259" key="6">
    <source>
        <dbReference type="PROSITE" id="PS50850"/>
    </source>
</evidence>
<evidence type="ECO:0000256" key="3">
    <source>
        <dbReference type="ARBA" id="ARBA00022989"/>
    </source>
</evidence>
<accession>A0ABW5HKJ4</accession>
<dbReference type="PROSITE" id="PS00216">
    <property type="entry name" value="SUGAR_TRANSPORT_1"/>
    <property type="match status" value="1"/>
</dbReference>
<feature type="transmembrane region" description="Helical" evidence="5">
    <location>
        <begin position="160"/>
        <end position="180"/>
    </location>
</feature>
<evidence type="ECO:0000313" key="7">
    <source>
        <dbReference type="EMBL" id="MFD2473446.1"/>
    </source>
</evidence>
<dbReference type="SUPFAM" id="SSF103473">
    <property type="entry name" value="MFS general substrate transporter"/>
    <property type="match status" value="1"/>
</dbReference>
<feature type="transmembrane region" description="Helical" evidence="5">
    <location>
        <begin position="7"/>
        <end position="33"/>
    </location>
</feature>
<dbReference type="PROSITE" id="PS50850">
    <property type="entry name" value="MFS"/>
    <property type="match status" value="1"/>
</dbReference>
<protein>
    <submittedName>
        <fullName evidence="7">MFS transporter</fullName>
    </submittedName>
</protein>
<feature type="transmembrane region" description="Helical" evidence="5">
    <location>
        <begin position="133"/>
        <end position="154"/>
    </location>
</feature>
<evidence type="ECO:0000256" key="4">
    <source>
        <dbReference type="ARBA" id="ARBA00023136"/>
    </source>
</evidence>
<feature type="transmembrane region" description="Helical" evidence="5">
    <location>
        <begin position="278"/>
        <end position="296"/>
    </location>
</feature>
<comment type="subcellular location">
    <subcellularLocation>
        <location evidence="1">Cell membrane</location>
        <topology evidence="1">Multi-pass membrane protein</topology>
    </subcellularLocation>
</comment>
<sequence>MRNSRWIVLGGCFLAYLFDALEIVLLSLALPVIRHDLGLSVTQAGLLATATLLGIGVSSVTGGYVADNFGRKKALIASLLVFGGFTAALAAVPNFSAFLILRFLAGIGLGAVWSVVSAYVVETWPPRYRGRAAAFVISAFPAGGAIAALISATFLPDWRLMFLTAGAAVVVPVLLVLIFFPESASWAEQESHDADGSVTVANVLSGSLRRTTLLGTLMAALALTGYWGATTWLPTYLTVERGLPASAVAMFVTILNLGMFLGYNGFGLLADSVGRRRTIVLTLVGVTVTLPVYALMTHQTALMWLGPVFGAFTAFFGLFGSYLGELFPTRARATGAGFCFNVGRGISAFAPFALAGLAGTIGFSGGLIVCAGFFALAAITTLFLPRTTSVADLSPATERVRGAAA</sequence>
<feature type="transmembrane region" description="Helical" evidence="5">
    <location>
        <begin position="74"/>
        <end position="93"/>
    </location>
</feature>
<feature type="transmembrane region" description="Helical" evidence="5">
    <location>
        <begin position="245"/>
        <end position="266"/>
    </location>
</feature>
<reference evidence="8" key="1">
    <citation type="journal article" date="2019" name="Int. J. Syst. Evol. Microbiol.">
        <title>The Global Catalogue of Microorganisms (GCM) 10K type strain sequencing project: providing services to taxonomists for standard genome sequencing and annotation.</title>
        <authorList>
            <consortium name="The Broad Institute Genomics Platform"/>
            <consortium name="The Broad Institute Genome Sequencing Center for Infectious Disease"/>
            <person name="Wu L."/>
            <person name="Ma J."/>
        </authorList>
    </citation>
    <scope>NUCLEOTIDE SEQUENCE [LARGE SCALE GENOMIC DNA]</scope>
    <source>
        <strain evidence="8">CGMCC 4.7641</strain>
    </source>
</reference>
<dbReference type="Gene3D" id="1.20.1250.20">
    <property type="entry name" value="MFS general substrate transporter like domains"/>
    <property type="match status" value="2"/>
</dbReference>
<organism evidence="7 8">
    <name type="scientific">Amycolatopsis silviterrae</name>
    <dbReference type="NCBI Taxonomy" id="1656914"/>
    <lineage>
        <taxon>Bacteria</taxon>
        <taxon>Bacillati</taxon>
        <taxon>Actinomycetota</taxon>
        <taxon>Actinomycetes</taxon>
        <taxon>Pseudonocardiales</taxon>
        <taxon>Pseudonocardiaceae</taxon>
        <taxon>Amycolatopsis</taxon>
    </lineage>
</organism>
<name>A0ABW5HKJ4_9PSEU</name>
<feature type="transmembrane region" description="Helical" evidence="5">
    <location>
        <begin position="361"/>
        <end position="384"/>
    </location>
</feature>
<proteinExistence type="predicted"/>
<dbReference type="InterPro" id="IPR020846">
    <property type="entry name" value="MFS_dom"/>
</dbReference>
<keyword evidence="3 5" id="KW-1133">Transmembrane helix</keyword>
<dbReference type="RefSeq" id="WP_378311929.1">
    <property type="nucleotide sequence ID" value="NZ_JBHUKS010000033.1"/>
</dbReference>
<evidence type="ECO:0000313" key="8">
    <source>
        <dbReference type="Proteomes" id="UP001597483"/>
    </source>
</evidence>
<dbReference type="Proteomes" id="UP001597483">
    <property type="component" value="Unassembled WGS sequence"/>
</dbReference>
<evidence type="ECO:0000256" key="2">
    <source>
        <dbReference type="ARBA" id="ARBA00022692"/>
    </source>
</evidence>
<feature type="transmembrane region" description="Helical" evidence="5">
    <location>
        <begin position="302"/>
        <end position="323"/>
    </location>
</feature>
<feature type="transmembrane region" description="Helical" evidence="5">
    <location>
        <begin position="213"/>
        <end position="233"/>
    </location>
</feature>
<dbReference type="InterPro" id="IPR005829">
    <property type="entry name" value="Sugar_transporter_CS"/>
</dbReference>
<feature type="domain" description="Major facilitator superfamily (MFS) profile" evidence="6">
    <location>
        <begin position="8"/>
        <end position="389"/>
    </location>
</feature>
<evidence type="ECO:0000256" key="5">
    <source>
        <dbReference type="SAM" id="Phobius"/>
    </source>
</evidence>
<keyword evidence="2 5" id="KW-0812">Transmembrane</keyword>
<feature type="transmembrane region" description="Helical" evidence="5">
    <location>
        <begin position="99"/>
        <end position="121"/>
    </location>
</feature>
<dbReference type="PANTHER" id="PTHR23508:SF10">
    <property type="entry name" value="CARBOXYLIC ACID TRANSPORTER PROTEIN HOMOLOG"/>
    <property type="match status" value="1"/>
</dbReference>
<comment type="caution">
    <text evidence="7">The sequence shown here is derived from an EMBL/GenBank/DDBJ whole genome shotgun (WGS) entry which is preliminary data.</text>
</comment>
<gene>
    <name evidence="7" type="ORF">ACFSVL_39020</name>
</gene>
<dbReference type="InterPro" id="IPR011701">
    <property type="entry name" value="MFS"/>
</dbReference>